<gene>
    <name evidence="4" type="ORF">CJ204_00965</name>
</gene>
<feature type="domain" description="NUMOD4" evidence="2">
    <location>
        <begin position="81"/>
        <end position="139"/>
    </location>
</feature>
<accession>A0A2N6T295</accession>
<dbReference type="Proteomes" id="UP000235363">
    <property type="component" value="Unassembled WGS sequence"/>
</dbReference>
<feature type="domain" description="HNH nuclease" evidence="3">
    <location>
        <begin position="148"/>
        <end position="193"/>
    </location>
</feature>
<evidence type="ECO:0008006" key="6">
    <source>
        <dbReference type="Google" id="ProtNLM"/>
    </source>
</evidence>
<dbReference type="Pfam" id="PF07463">
    <property type="entry name" value="NUMOD4"/>
    <property type="match status" value="1"/>
</dbReference>
<reference evidence="4 5" key="1">
    <citation type="submission" date="2017-09" db="EMBL/GenBank/DDBJ databases">
        <title>Bacterial strain isolated from the female urinary microbiota.</title>
        <authorList>
            <person name="Thomas-White K."/>
            <person name="Kumar N."/>
            <person name="Forster S."/>
            <person name="Putonti C."/>
            <person name="Lawley T."/>
            <person name="Wolfe A.J."/>
        </authorList>
    </citation>
    <scope>NUCLEOTIDE SEQUENCE [LARGE SCALE GENOMIC DNA]</scope>
    <source>
        <strain evidence="4 5">UMB0908</strain>
    </source>
</reference>
<dbReference type="InterPro" id="IPR010902">
    <property type="entry name" value="NUMOD4"/>
</dbReference>
<dbReference type="InterPro" id="IPR003615">
    <property type="entry name" value="HNH_nuc"/>
</dbReference>
<comment type="caution">
    <text evidence="4">The sequence shown here is derived from an EMBL/GenBank/DDBJ whole genome shotgun (WGS) entry which is preliminary data.</text>
</comment>
<evidence type="ECO:0000256" key="1">
    <source>
        <dbReference type="SAM" id="MobiDB-lite"/>
    </source>
</evidence>
<dbReference type="GO" id="GO:0016788">
    <property type="term" value="F:hydrolase activity, acting on ester bonds"/>
    <property type="evidence" value="ECO:0007669"/>
    <property type="project" value="InterPro"/>
</dbReference>
<dbReference type="InterPro" id="IPR044925">
    <property type="entry name" value="His-Me_finger_sf"/>
</dbReference>
<protein>
    <recommendedName>
        <fullName evidence="6">HNH nuclease domain-containing protein</fullName>
    </recommendedName>
</protein>
<name>A0A2N6T295_9CORY</name>
<dbReference type="EMBL" id="PNHF01000001">
    <property type="protein sequence ID" value="PMC63422.1"/>
    <property type="molecule type" value="Genomic_DNA"/>
</dbReference>
<dbReference type="SUPFAM" id="SSF54060">
    <property type="entry name" value="His-Me finger endonucleases"/>
    <property type="match status" value="1"/>
</dbReference>
<feature type="region of interest" description="Disordered" evidence="1">
    <location>
        <begin position="1"/>
        <end position="36"/>
    </location>
</feature>
<evidence type="ECO:0000259" key="2">
    <source>
        <dbReference type="Pfam" id="PF07463"/>
    </source>
</evidence>
<feature type="region of interest" description="Disordered" evidence="1">
    <location>
        <begin position="267"/>
        <end position="287"/>
    </location>
</feature>
<dbReference type="AlphaFoldDB" id="A0A2N6T295"/>
<dbReference type="Pfam" id="PF13392">
    <property type="entry name" value="HNH_3"/>
    <property type="match status" value="1"/>
</dbReference>
<evidence type="ECO:0000313" key="5">
    <source>
        <dbReference type="Proteomes" id="UP000235363"/>
    </source>
</evidence>
<sequence length="287" mass="31975">MPSTTGATSSAGKINDARSSEGRGTVDAMAAESPTGVPWIDRKSQMILVMGASSPGQVTRSPQSRCHPYFVLSRAMTDHTEAWRPIPGWEGRYEASTCGRIRNVPRRIIMRNGIPKTIRPRILTPQRKDKYGHLTLNLSRGDGRSNNRMVHTLVAATFIGPRPDGMQIRHLNGDPTDNRPENLAYGTHAENMRDMVHHRRNNVSKTHCPQGHPYSGQNLQRNATSGGRVCRSCSAAHSAIYRGRARRDDFTEVADRYFEQFTGIPFCRNDEAPPPPVERKRRGPNAA</sequence>
<evidence type="ECO:0000259" key="3">
    <source>
        <dbReference type="Pfam" id="PF13392"/>
    </source>
</evidence>
<evidence type="ECO:0000313" key="4">
    <source>
        <dbReference type="EMBL" id="PMC63422.1"/>
    </source>
</evidence>
<organism evidence="4 5">
    <name type="scientific">Corynebacterium xerosis</name>
    <dbReference type="NCBI Taxonomy" id="1725"/>
    <lineage>
        <taxon>Bacteria</taxon>
        <taxon>Bacillati</taxon>
        <taxon>Actinomycetota</taxon>
        <taxon>Actinomycetes</taxon>
        <taxon>Mycobacteriales</taxon>
        <taxon>Corynebacteriaceae</taxon>
        <taxon>Corynebacterium</taxon>
    </lineage>
</organism>
<proteinExistence type="predicted"/>
<dbReference type="Gene3D" id="3.90.75.20">
    <property type="match status" value="1"/>
</dbReference>
<feature type="compositionally biased region" description="Polar residues" evidence="1">
    <location>
        <begin position="1"/>
        <end position="12"/>
    </location>
</feature>